<feature type="compositionally biased region" description="Basic and acidic residues" evidence="1">
    <location>
        <begin position="12"/>
        <end position="33"/>
    </location>
</feature>
<keyword evidence="3" id="KW-1185">Reference proteome</keyword>
<protein>
    <submittedName>
        <fullName evidence="2">Uncharacterized protein</fullName>
    </submittedName>
</protein>
<feature type="region of interest" description="Disordered" evidence="1">
    <location>
        <begin position="1"/>
        <end position="64"/>
    </location>
</feature>
<gene>
    <name evidence="2" type="ORF">WA026_012020</name>
</gene>
<evidence type="ECO:0000313" key="2">
    <source>
        <dbReference type="EMBL" id="KAK9890663.1"/>
    </source>
</evidence>
<proteinExistence type="predicted"/>
<name>A0AAW1V6D4_9CUCU</name>
<sequence>MNQPNHDEDEAEKSTENSKEMENVESDQDKDNSEETEPIYMEETGENWEDAACGKSSPSNSMTIDDFENKHEVLKRSGIKNQVEFISEIIYEGSGGQGCVNRIFAKINDDGNWLLRWDVQNQKEDDFIALCYQG</sequence>
<dbReference type="AlphaFoldDB" id="A0AAW1V6D4"/>
<dbReference type="Proteomes" id="UP001431783">
    <property type="component" value="Unassembled WGS sequence"/>
</dbReference>
<dbReference type="EMBL" id="JARQZJ010000126">
    <property type="protein sequence ID" value="KAK9890663.1"/>
    <property type="molecule type" value="Genomic_DNA"/>
</dbReference>
<reference evidence="2 3" key="1">
    <citation type="submission" date="2023-03" db="EMBL/GenBank/DDBJ databases">
        <title>Genome insight into feeding habits of ladybird beetles.</title>
        <authorList>
            <person name="Li H.-S."/>
            <person name="Huang Y.-H."/>
            <person name="Pang H."/>
        </authorList>
    </citation>
    <scope>NUCLEOTIDE SEQUENCE [LARGE SCALE GENOMIC DNA]</scope>
    <source>
        <strain evidence="2">SYSU_2023b</strain>
        <tissue evidence="2">Whole body</tissue>
    </source>
</reference>
<comment type="caution">
    <text evidence="2">The sequence shown here is derived from an EMBL/GenBank/DDBJ whole genome shotgun (WGS) entry which is preliminary data.</text>
</comment>
<organism evidence="2 3">
    <name type="scientific">Henosepilachna vigintioctopunctata</name>
    <dbReference type="NCBI Taxonomy" id="420089"/>
    <lineage>
        <taxon>Eukaryota</taxon>
        <taxon>Metazoa</taxon>
        <taxon>Ecdysozoa</taxon>
        <taxon>Arthropoda</taxon>
        <taxon>Hexapoda</taxon>
        <taxon>Insecta</taxon>
        <taxon>Pterygota</taxon>
        <taxon>Neoptera</taxon>
        <taxon>Endopterygota</taxon>
        <taxon>Coleoptera</taxon>
        <taxon>Polyphaga</taxon>
        <taxon>Cucujiformia</taxon>
        <taxon>Coccinelloidea</taxon>
        <taxon>Coccinellidae</taxon>
        <taxon>Epilachninae</taxon>
        <taxon>Epilachnini</taxon>
        <taxon>Henosepilachna</taxon>
    </lineage>
</organism>
<evidence type="ECO:0000256" key="1">
    <source>
        <dbReference type="SAM" id="MobiDB-lite"/>
    </source>
</evidence>
<accession>A0AAW1V6D4</accession>
<evidence type="ECO:0000313" key="3">
    <source>
        <dbReference type="Proteomes" id="UP001431783"/>
    </source>
</evidence>